<dbReference type="Proteomes" id="UP001230051">
    <property type="component" value="Unassembled WGS sequence"/>
</dbReference>
<dbReference type="SMART" id="SM00184">
    <property type="entry name" value="RING"/>
    <property type="match status" value="1"/>
</dbReference>
<dbReference type="InterPro" id="IPR017907">
    <property type="entry name" value="Znf_RING_CS"/>
</dbReference>
<evidence type="ECO:0000259" key="7">
    <source>
        <dbReference type="PROSITE" id="PS50119"/>
    </source>
</evidence>
<sequence length="264" mass="30864">MTESFFVKLEEVISCAVCCKIFKDPVTLHCNHSFCKSCLSQQWEEKGAQECPACKRRASIEKPLVNFTLKNIAESYLMSQKSPPSIETVCRKHQEKPKLFCLDEEKLICVVCQTSKEHAGHQVIPVEEAVLEYKEQLKTALPPLQDKLGKFKKIQFQCNTTVQIMRKQIFETERQIQEEFEKLHQFLRDEEKARIAALRGEEEQKGRIMKEKIEKLTREISSLSDTIRVIEQEMEAEDIFFLQKYKDTQRRYVRCGLSSSLVLY</sequence>
<dbReference type="Pfam" id="PF13445">
    <property type="entry name" value="zf-RING_UBOX"/>
    <property type="match status" value="1"/>
</dbReference>
<name>A0AAD8CLA4_ACIOX</name>
<dbReference type="Gene3D" id="3.30.40.10">
    <property type="entry name" value="Zinc/RING finger domain, C3HC4 (zinc finger)"/>
    <property type="match status" value="1"/>
</dbReference>
<evidence type="ECO:0000256" key="1">
    <source>
        <dbReference type="ARBA" id="ARBA00022723"/>
    </source>
</evidence>
<accession>A0AAD8CLA4</accession>
<keyword evidence="9" id="KW-1185">Reference proteome</keyword>
<dbReference type="InterPro" id="IPR013083">
    <property type="entry name" value="Znf_RING/FYVE/PHD"/>
</dbReference>
<dbReference type="Gene3D" id="3.30.160.60">
    <property type="entry name" value="Classic Zinc Finger"/>
    <property type="match status" value="1"/>
</dbReference>
<dbReference type="EMBL" id="JAGXEW010000040">
    <property type="protein sequence ID" value="KAK1153659.1"/>
    <property type="molecule type" value="Genomic_DNA"/>
</dbReference>
<evidence type="ECO:0000256" key="5">
    <source>
        <dbReference type="SAM" id="Coils"/>
    </source>
</evidence>
<dbReference type="Pfam" id="PF00643">
    <property type="entry name" value="zf-B_box"/>
    <property type="match status" value="1"/>
</dbReference>
<dbReference type="InterPro" id="IPR001841">
    <property type="entry name" value="Znf_RING"/>
</dbReference>
<dbReference type="PROSITE" id="PS00518">
    <property type="entry name" value="ZF_RING_1"/>
    <property type="match status" value="1"/>
</dbReference>
<dbReference type="SUPFAM" id="SSF57845">
    <property type="entry name" value="B-box zinc-binding domain"/>
    <property type="match status" value="1"/>
</dbReference>
<evidence type="ECO:0000256" key="4">
    <source>
        <dbReference type="PROSITE-ProRule" id="PRU00024"/>
    </source>
</evidence>
<dbReference type="PROSITE" id="PS50089">
    <property type="entry name" value="ZF_RING_2"/>
    <property type="match status" value="1"/>
</dbReference>
<comment type="caution">
    <text evidence="8">The sequence shown here is derived from an EMBL/GenBank/DDBJ whole genome shotgun (WGS) entry which is preliminary data.</text>
</comment>
<protein>
    <submittedName>
        <fullName evidence="8">Zinc-binding protein A33-like</fullName>
    </submittedName>
</protein>
<proteinExistence type="predicted"/>
<evidence type="ECO:0000256" key="2">
    <source>
        <dbReference type="ARBA" id="ARBA00022771"/>
    </source>
</evidence>
<evidence type="ECO:0000256" key="3">
    <source>
        <dbReference type="ARBA" id="ARBA00022833"/>
    </source>
</evidence>
<evidence type="ECO:0000313" key="9">
    <source>
        <dbReference type="Proteomes" id="UP001230051"/>
    </source>
</evidence>
<dbReference type="SUPFAM" id="SSF57850">
    <property type="entry name" value="RING/U-box"/>
    <property type="match status" value="1"/>
</dbReference>
<gene>
    <name evidence="8" type="primary">TRIM35</name>
    <name evidence="8" type="ORF">AOXY_G29762</name>
</gene>
<dbReference type="SMART" id="SM00336">
    <property type="entry name" value="BBOX"/>
    <property type="match status" value="1"/>
</dbReference>
<feature type="domain" description="RING-type" evidence="6">
    <location>
        <begin position="15"/>
        <end position="55"/>
    </location>
</feature>
<dbReference type="PANTHER" id="PTHR24103">
    <property type="entry name" value="E3 UBIQUITIN-PROTEIN LIGASE TRIM"/>
    <property type="match status" value="1"/>
</dbReference>
<keyword evidence="2 4" id="KW-0863">Zinc-finger</keyword>
<dbReference type="AlphaFoldDB" id="A0AAD8CLA4"/>
<dbReference type="GO" id="GO:0008270">
    <property type="term" value="F:zinc ion binding"/>
    <property type="evidence" value="ECO:0007669"/>
    <property type="project" value="UniProtKB-KW"/>
</dbReference>
<organism evidence="8 9">
    <name type="scientific">Acipenser oxyrinchus oxyrinchus</name>
    <dbReference type="NCBI Taxonomy" id="40147"/>
    <lineage>
        <taxon>Eukaryota</taxon>
        <taxon>Metazoa</taxon>
        <taxon>Chordata</taxon>
        <taxon>Craniata</taxon>
        <taxon>Vertebrata</taxon>
        <taxon>Euteleostomi</taxon>
        <taxon>Actinopterygii</taxon>
        <taxon>Chondrostei</taxon>
        <taxon>Acipenseriformes</taxon>
        <taxon>Acipenseridae</taxon>
        <taxon>Acipenser</taxon>
    </lineage>
</organism>
<dbReference type="InterPro" id="IPR000315">
    <property type="entry name" value="Znf_B-box"/>
</dbReference>
<keyword evidence="5" id="KW-0175">Coiled coil</keyword>
<dbReference type="InterPro" id="IPR027370">
    <property type="entry name" value="Znf-RING_euk"/>
</dbReference>
<feature type="domain" description="B box-type" evidence="7">
    <location>
        <begin position="85"/>
        <end position="126"/>
    </location>
</feature>
<keyword evidence="3" id="KW-0862">Zinc</keyword>
<dbReference type="PROSITE" id="PS50119">
    <property type="entry name" value="ZF_BBOX"/>
    <property type="match status" value="1"/>
</dbReference>
<dbReference type="InterPro" id="IPR050143">
    <property type="entry name" value="TRIM/RBCC"/>
</dbReference>
<evidence type="ECO:0000313" key="8">
    <source>
        <dbReference type="EMBL" id="KAK1153659.1"/>
    </source>
</evidence>
<evidence type="ECO:0000259" key="6">
    <source>
        <dbReference type="PROSITE" id="PS50089"/>
    </source>
</evidence>
<feature type="coiled-coil region" evidence="5">
    <location>
        <begin position="199"/>
        <end position="233"/>
    </location>
</feature>
<reference evidence="8" key="1">
    <citation type="submission" date="2022-02" db="EMBL/GenBank/DDBJ databases">
        <title>Atlantic sturgeon de novo genome assembly.</title>
        <authorList>
            <person name="Stock M."/>
            <person name="Klopp C."/>
            <person name="Guiguen Y."/>
            <person name="Cabau C."/>
            <person name="Parinello H."/>
            <person name="Santidrian Yebra-Pimentel E."/>
            <person name="Kuhl H."/>
            <person name="Dirks R.P."/>
            <person name="Guessner J."/>
            <person name="Wuertz S."/>
            <person name="Du K."/>
            <person name="Schartl M."/>
        </authorList>
    </citation>
    <scope>NUCLEOTIDE SEQUENCE</scope>
    <source>
        <strain evidence="8">STURGEONOMICS-FGT-2020</strain>
        <tissue evidence="8">Whole blood</tissue>
    </source>
</reference>
<keyword evidence="1" id="KW-0479">Metal-binding</keyword>